<feature type="region of interest" description="Disordered" evidence="1">
    <location>
        <begin position="1"/>
        <end position="61"/>
    </location>
</feature>
<dbReference type="Pfam" id="PF20060">
    <property type="entry name" value="DUF6459"/>
    <property type="match status" value="1"/>
</dbReference>
<dbReference type="AlphaFoldDB" id="A0A940PPQ2"/>
<name>A0A940PPQ2_9MICO</name>
<feature type="compositionally biased region" description="Basic and acidic residues" evidence="1">
    <location>
        <begin position="8"/>
        <end position="18"/>
    </location>
</feature>
<comment type="caution">
    <text evidence="2">The sequence shown here is derived from an EMBL/GenBank/DDBJ whole genome shotgun (WGS) entry which is preliminary data.</text>
</comment>
<evidence type="ECO:0000313" key="2">
    <source>
        <dbReference type="EMBL" id="MBP1327053.1"/>
    </source>
</evidence>
<dbReference type="InterPro" id="IPR045596">
    <property type="entry name" value="DUF6459"/>
</dbReference>
<accession>A0A940PPQ2</accession>
<evidence type="ECO:0000256" key="1">
    <source>
        <dbReference type="SAM" id="MobiDB-lite"/>
    </source>
</evidence>
<dbReference type="Proteomes" id="UP000675163">
    <property type="component" value="Unassembled WGS sequence"/>
</dbReference>
<reference evidence="2" key="1">
    <citation type="submission" date="2021-02" db="EMBL/GenBank/DDBJ databases">
        <title>Sequencing the genomes of 1000 actinobacteria strains.</title>
        <authorList>
            <person name="Klenk H.-P."/>
        </authorList>
    </citation>
    <scope>NUCLEOTIDE SEQUENCE</scope>
    <source>
        <strain evidence="2">DSM 22850</strain>
    </source>
</reference>
<organism evidence="2 3">
    <name type="scientific">Leucobacter exalbidus</name>
    <dbReference type="NCBI Taxonomy" id="662960"/>
    <lineage>
        <taxon>Bacteria</taxon>
        <taxon>Bacillati</taxon>
        <taxon>Actinomycetota</taxon>
        <taxon>Actinomycetes</taxon>
        <taxon>Micrococcales</taxon>
        <taxon>Microbacteriaceae</taxon>
        <taxon>Leucobacter</taxon>
    </lineage>
</organism>
<keyword evidence="3" id="KW-1185">Reference proteome</keyword>
<dbReference type="RefSeq" id="WP_245189951.1">
    <property type="nucleotide sequence ID" value="NZ_JAFIDA010000001.1"/>
</dbReference>
<protein>
    <submittedName>
        <fullName evidence="2">Uncharacterized protein</fullName>
    </submittedName>
</protein>
<sequence>MPHASHAHHSDYADRGERSLSSALPADSDPPGRPGPRRTPSGVTSITSAAKRTPHPHLRPVEDFDRHANQVAVDTSAAADVPAPAPRVLQRLALYAFEALEGVRSVGQLAAWITPRVADALHERRAARTERRTLYCDDRLVVATPGPVHIDRPVPHVIEAAVSLYAEPRTHPVAMRLEYRDRRWRITELVVM</sequence>
<dbReference type="EMBL" id="JAFIDA010000001">
    <property type="protein sequence ID" value="MBP1327053.1"/>
    <property type="molecule type" value="Genomic_DNA"/>
</dbReference>
<proteinExistence type="predicted"/>
<evidence type="ECO:0000313" key="3">
    <source>
        <dbReference type="Proteomes" id="UP000675163"/>
    </source>
</evidence>
<gene>
    <name evidence="2" type="ORF">JOF28_002285</name>
</gene>